<evidence type="ECO:0000256" key="1">
    <source>
        <dbReference type="SAM" id="Coils"/>
    </source>
</evidence>
<dbReference type="EMBL" id="GDJX01001159">
    <property type="protein sequence ID" value="JAT66777.1"/>
    <property type="molecule type" value="Transcribed_RNA"/>
</dbReference>
<dbReference type="InterPro" id="IPR057237">
    <property type="entry name" value="DUF7915"/>
</dbReference>
<dbReference type="Pfam" id="PF25502">
    <property type="entry name" value="DUF7915"/>
    <property type="match status" value="1"/>
</dbReference>
<feature type="domain" description="DUF7913" evidence="2">
    <location>
        <begin position="6"/>
        <end position="122"/>
    </location>
</feature>
<evidence type="ECO:0000259" key="2">
    <source>
        <dbReference type="Pfam" id="PF25500"/>
    </source>
</evidence>
<sequence>MECSDCVPTEDAIQALIDYLVYPLLPAKDFFSPEPPALAQQESVAKQLLAVVLLYNYYHRKQCPQLEFLDFRSFCKSASIAKPSLLMYMKSICKPELPNNTEQLSVTEKMIWDACNICIGLDMLKDDKNMQSWQVSKVAVLLVDSTNLNCFLQFSSITQGVWSLIEKDVDKLLYNQPNASPINITYKKKSRTGQFGAKLLPHEEVFQQLAFTAVKEKAGISEEELTIIERHTACSLSQQKASARFYLMRYLGTSNDKVTEFSVKDLVDSLRGPLFSKDLTVKPVVEYFHLLPYADILSDWLSRQQSVGGLPSSLEQQGNLGENVQAGRTPIEEFEVSDRSFSTAGAEEILDKKASDNDGIINMKEHDLSCMIRSSGSACIPQKVDKDISLKYPHLMTLSKDETQALENATENKHVEEGGKFLVVNDSLLHGDGFKDEVDLDGLIKKPSIIEFTDSRQSSRSDVCNIVFSGQGGEIVTDLPLVPMSNNPQIPDKFQLASMSFDLQCGGKFQAVLESKKRDLLVASSRVLQRKREELHHQRRLLEDEIAQCEMNLQRVLNEEEENLMLKFDSIIEACNSLCSSQVCTGKLSSYRDQSRPQNTKRRRLSEAVLSLRSPCQELDDICCENNWILPRYNILPSFNHGGYRASVTVQGPDFECKGDGDLCSNPQEAREAAATKILNQLRSMASQAR</sequence>
<gene>
    <name evidence="4" type="primary">gyrB_2</name>
    <name evidence="4" type="ORF">g.85493</name>
</gene>
<dbReference type="CDD" id="cd00048">
    <property type="entry name" value="DSRM_SF"/>
    <property type="match status" value="1"/>
</dbReference>
<dbReference type="Gene3D" id="3.30.160.20">
    <property type="match status" value="1"/>
</dbReference>
<dbReference type="InterPro" id="IPR057235">
    <property type="entry name" value="DUF7913"/>
</dbReference>
<evidence type="ECO:0000313" key="4">
    <source>
        <dbReference type="EMBL" id="JAT66777.1"/>
    </source>
</evidence>
<evidence type="ECO:0000259" key="3">
    <source>
        <dbReference type="Pfam" id="PF25502"/>
    </source>
</evidence>
<name>A0A1D1ZIS3_9ARAE</name>
<feature type="domain" description="DUF7915" evidence="3">
    <location>
        <begin position="158"/>
        <end position="303"/>
    </location>
</feature>
<dbReference type="SUPFAM" id="SSF54768">
    <property type="entry name" value="dsRNA-binding domain-like"/>
    <property type="match status" value="1"/>
</dbReference>
<dbReference type="PANTHER" id="PTHR33913:SF1">
    <property type="entry name" value="DRBM DOMAIN-CONTAINING PROTEIN"/>
    <property type="match status" value="1"/>
</dbReference>
<dbReference type="Pfam" id="PF25500">
    <property type="entry name" value="DUF7913"/>
    <property type="match status" value="1"/>
</dbReference>
<dbReference type="PANTHER" id="PTHR33913">
    <property type="entry name" value="ALEURONE LAYER MORPHOGENESIS PROTEIN"/>
    <property type="match status" value="1"/>
</dbReference>
<accession>A0A1D1ZIS3</accession>
<organism evidence="4">
    <name type="scientific">Anthurium amnicola</name>
    <dbReference type="NCBI Taxonomy" id="1678845"/>
    <lineage>
        <taxon>Eukaryota</taxon>
        <taxon>Viridiplantae</taxon>
        <taxon>Streptophyta</taxon>
        <taxon>Embryophyta</taxon>
        <taxon>Tracheophyta</taxon>
        <taxon>Spermatophyta</taxon>
        <taxon>Magnoliopsida</taxon>
        <taxon>Liliopsida</taxon>
        <taxon>Araceae</taxon>
        <taxon>Pothoideae</taxon>
        <taxon>Potheae</taxon>
        <taxon>Anthurium</taxon>
    </lineage>
</organism>
<protein>
    <submittedName>
        <fullName evidence="4">DNA gyrase subunit B</fullName>
    </submittedName>
</protein>
<proteinExistence type="predicted"/>
<reference evidence="4" key="1">
    <citation type="submission" date="2015-07" db="EMBL/GenBank/DDBJ databases">
        <title>Transcriptome Assembly of Anthurium amnicola.</title>
        <authorList>
            <person name="Suzuki J."/>
        </authorList>
    </citation>
    <scope>NUCLEOTIDE SEQUENCE</scope>
</reference>
<feature type="coiled-coil region" evidence="1">
    <location>
        <begin position="525"/>
        <end position="559"/>
    </location>
</feature>
<dbReference type="AlphaFoldDB" id="A0A1D1ZIS3"/>
<keyword evidence="1" id="KW-0175">Coiled coil</keyword>